<comment type="caution">
    <text evidence="1">The sequence shown here is derived from an EMBL/GenBank/DDBJ whole genome shotgun (WGS) entry which is preliminary data.</text>
</comment>
<reference evidence="1" key="1">
    <citation type="submission" date="2024-03" db="EMBL/GenBank/DDBJ databases">
        <authorList>
            <consortium name="ELIXIR-Norway"/>
            <consortium name="Elixir Norway"/>
        </authorList>
    </citation>
    <scope>NUCLEOTIDE SEQUENCE</scope>
</reference>
<organism evidence="1 2">
    <name type="scientific">Sphagnum jensenii</name>
    <dbReference type="NCBI Taxonomy" id="128206"/>
    <lineage>
        <taxon>Eukaryota</taxon>
        <taxon>Viridiplantae</taxon>
        <taxon>Streptophyta</taxon>
        <taxon>Embryophyta</taxon>
        <taxon>Bryophyta</taxon>
        <taxon>Sphagnophytina</taxon>
        <taxon>Sphagnopsida</taxon>
        <taxon>Sphagnales</taxon>
        <taxon>Sphagnaceae</taxon>
        <taxon>Sphagnum</taxon>
    </lineage>
</organism>
<keyword evidence="2" id="KW-1185">Reference proteome</keyword>
<protein>
    <submittedName>
        <fullName evidence="1">Uncharacterized protein</fullName>
    </submittedName>
</protein>
<dbReference type="EMBL" id="CAXHBF010000476">
    <property type="protein sequence ID" value="CAK9856313.1"/>
    <property type="molecule type" value="Genomic_DNA"/>
</dbReference>
<dbReference type="Proteomes" id="UP001497522">
    <property type="component" value="Unassembled WGS sequence"/>
</dbReference>
<evidence type="ECO:0000313" key="2">
    <source>
        <dbReference type="Proteomes" id="UP001497522"/>
    </source>
</evidence>
<proteinExistence type="predicted"/>
<gene>
    <name evidence="1" type="ORF">CSSPJE1EN2_LOCUS26245</name>
</gene>
<name>A0ABP1A1J9_9BRYO</name>
<accession>A0ABP1A1J9</accession>
<evidence type="ECO:0000313" key="1">
    <source>
        <dbReference type="EMBL" id="CAK9856313.1"/>
    </source>
</evidence>
<sequence>MTRAIPMAWVRHFADRVGVKDISTTTIGKMVNLVSNAPYAIPAVVDNNISSAYKTAAMVPEMYHWGRQAYKNRDNEDRYTESVQQLGDVYAECKQLQLILHFAPRRLQDTVF</sequence>